<organism evidence="12 13">
    <name type="scientific">Chionoecetes opilio</name>
    <name type="common">Atlantic snow crab</name>
    <name type="synonym">Cancer opilio</name>
    <dbReference type="NCBI Taxonomy" id="41210"/>
    <lineage>
        <taxon>Eukaryota</taxon>
        <taxon>Metazoa</taxon>
        <taxon>Ecdysozoa</taxon>
        <taxon>Arthropoda</taxon>
        <taxon>Crustacea</taxon>
        <taxon>Multicrustacea</taxon>
        <taxon>Malacostraca</taxon>
        <taxon>Eumalacostraca</taxon>
        <taxon>Eucarida</taxon>
        <taxon>Decapoda</taxon>
        <taxon>Pleocyemata</taxon>
        <taxon>Brachyura</taxon>
        <taxon>Eubrachyura</taxon>
        <taxon>Majoidea</taxon>
        <taxon>Majidae</taxon>
        <taxon>Chionoecetes</taxon>
    </lineage>
</organism>
<dbReference type="Gene3D" id="2.60.40.150">
    <property type="entry name" value="C2 domain"/>
    <property type="match status" value="2"/>
</dbReference>
<keyword evidence="6" id="KW-0963">Cytoplasm</keyword>
<dbReference type="PROSITE" id="PS51258">
    <property type="entry name" value="MHD1"/>
    <property type="match status" value="1"/>
</dbReference>
<dbReference type="AlphaFoldDB" id="A0A8J4YGU1"/>
<sequence length="1090" mass="123495">MGGTKAGVWKVGGEGDLSGPSTRAEVHMEQVLRVLQAAFQVTQDTIDRLRTDVRTRPAPEVNLQLSIKEARELRPQTVKGTTNPYVIVSVSSNSASHRTRLERDTLWPKWNQVFTLPIGNLQNEVIRLEVWHEHDTVKMQGLTAVRDIKGMSRLVRGTTAQVQHQASHLLGHVLVNVKDLIERGADGWFDLEKNERSKERGSIHLAGSVTSKAQLENKSRQSYDALLARLVYHQLTATKNNNEHSEWLRPWDGHLSGPGAASLAQYAIMLDIGEAALHLAWWKVGSRVPTADAVWVLARLQEVQAAISKNLYQDEELLELRSSFCSFIHDHTERLKNLHKSFPPSSGVIARRQLTYTLKALQCMQHHAGTRALLDQEGLLPLHEMVTASLATHTKNWWTTVIEKLRGVRTTDQQITHVINIVKEAHDFLAIAANTYDAIFLKEMNIPYMQTTYLMVSKKVNPCVRPLVMNIYNSLPPLGDQEEEVGVDIYRLDAGTSLWELYMNLSRLYQLSDRLPAEARAESGVREYHRWFSRGVLRWLELAVCRAQSMIRRAVELDMLEPQDDYCKFSSSASDTLGIFIDVKIWWQKLAWPDPENSAVVLTKILEDICSSVLTYSNLIREKVEHIFHQHENSTRVFITQQARTLFREICIGLNNIERVRTELVNLPTQFGFHELLQKIRESDNGDAAAAQLEPTVDRLIANATENMEAKVTEFIDTVVEKMQPTLERAVNEACEEQSSRPLLAQVLDPTLELTIDQLNTSNFKRFMWRVWEELVDIFSTTVMRNTERRKANYFGGVRKILEATLSFLSPADGKGLDEETAMTPAYKSLMELLENLRMSSESLIAKYYQERYDEQLEEILPCKARLYAKFLFTKPGKLIVEVIMAKDMVVEGDACSINSRSGGLALYNAHQPIDSYVKVQLVPQEWFPGTAIFKTKTQRKQDPAVYEQTFDGPQLTQDSLPHSDMSKTDDGVRAGFLLFTLKDYNLPGFTNTFIGEAVVPLSSLPCVDSSQVHNVTHTCLTMTAPGLDIGYNSLRALHFRTGDKVASSFIKKVSKRLIEPKAKAGTPVRPDEDKARSRSPNIRERLKLS</sequence>
<dbReference type="PANTHER" id="PTHR45999">
    <property type="entry name" value="UNC-13-4A, ISOFORM B"/>
    <property type="match status" value="1"/>
</dbReference>
<evidence type="ECO:0000313" key="13">
    <source>
        <dbReference type="Proteomes" id="UP000770661"/>
    </source>
</evidence>
<evidence type="ECO:0000259" key="11">
    <source>
        <dbReference type="PROSITE" id="PS51259"/>
    </source>
</evidence>
<dbReference type="GO" id="GO:0055037">
    <property type="term" value="C:recycling endosome"/>
    <property type="evidence" value="ECO:0007669"/>
    <property type="project" value="UniProtKB-SubCell"/>
</dbReference>
<evidence type="ECO:0000256" key="5">
    <source>
        <dbReference type="ARBA" id="ARBA00022483"/>
    </source>
</evidence>
<evidence type="ECO:0000256" key="6">
    <source>
        <dbReference type="ARBA" id="ARBA00022490"/>
    </source>
</evidence>
<evidence type="ECO:0000256" key="1">
    <source>
        <dbReference type="ARBA" id="ARBA00004172"/>
    </source>
</evidence>
<dbReference type="InterPro" id="IPR000008">
    <property type="entry name" value="C2_dom"/>
</dbReference>
<comment type="subcellular location">
    <subcellularLocation>
        <location evidence="2">Cytoplasm</location>
    </subcellularLocation>
    <subcellularLocation>
        <location evidence="3">Late endosome</location>
    </subcellularLocation>
    <subcellularLocation>
        <location evidence="1">Recycling endosome</location>
    </subcellularLocation>
</comment>
<gene>
    <name evidence="12" type="primary">stac_0</name>
    <name evidence="12" type="ORF">GWK47_033925</name>
</gene>
<dbReference type="InterPro" id="IPR014772">
    <property type="entry name" value="Munc13_dom-2"/>
</dbReference>
<evidence type="ECO:0000256" key="4">
    <source>
        <dbReference type="ARBA" id="ARBA00005823"/>
    </source>
</evidence>
<keyword evidence="7" id="KW-0967">Endosome</keyword>
<dbReference type="Pfam" id="PF06292">
    <property type="entry name" value="MUN"/>
    <property type="match status" value="1"/>
</dbReference>
<dbReference type="EMBL" id="JACEEZ010002988">
    <property type="protein sequence ID" value="KAG0727778.1"/>
    <property type="molecule type" value="Genomic_DNA"/>
</dbReference>
<protein>
    <submittedName>
        <fullName evidence="12">Protein unc-13 4B</fullName>
    </submittedName>
</protein>
<dbReference type="Proteomes" id="UP000770661">
    <property type="component" value="Unassembled WGS sequence"/>
</dbReference>
<keyword evidence="13" id="KW-1185">Reference proteome</keyword>
<evidence type="ECO:0000256" key="7">
    <source>
        <dbReference type="ARBA" id="ARBA00022753"/>
    </source>
</evidence>
<feature type="domain" description="C2" evidence="9">
    <location>
        <begin position="45"/>
        <end position="164"/>
    </location>
</feature>
<evidence type="ECO:0000256" key="8">
    <source>
        <dbReference type="SAM" id="MobiDB-lite"/>
    </source>
</evidence>
<dbReference type="SUPFAM" id="SSF49562">
    <property type="entry name" value="C2 domain (Calcium/lipid-binding domain, CaLB)"/>
    <property type="match status" value="2"/>
</dbReference>
<evidence type="ECO:0000256" key="3">
    <source>
        <dbReference type="ARBA" id="ARBA00004603"/>
    </source>
</evidence>
<dbReference type="GO" id="GO:0005770">
    <property type="term" value="C:late endosome"/>
    <property type="evidence" value="ECO:0007669"/>
    <property type="project" value="UniProtKB-SubCell"/>
</dbReference>
<evidence type="ECO:0000259" key="9">
    <source>
        <dbReference type="PROSITE" id="PS50004"/>
    </source>
</evidence>
<dbReference type="SMART" id="SM00239">
    <property type="entry name" value="C2"/>
    <property type="match status" value="2"/>
</dbReference>
<feature type="region of interest" description="Disordered" evidence="8">
    <location>
        <begin position="1061"/>
        <end position="1090"/>
    </location>
</feature>
<dbReference type="Gene3D" id="1.10.357.50">
    <property type="match status" value="1"/>
</dbReference>
<feature type="domain" description="MHD1" evidence="10">
    <location>
        <begin position="499"/>
        <end position="620"/>
    </location>
</feature>
<keyword evidence="5" id="KW-0268">Exocytosis</keyword>
<dbReference type="PANTHER" id="PTHR45999:SF4">
    <property type="entry name" value="UNC-13-4A, ISOFORM B"/>
    <property type="match status" value="1"/>
</dbReference>
<feature type="compositionally biased region" description="Basic and acidic residues" evidence="8">
    <location>
        <begin position="1070"/>
        <end position="1090"/>
    </location>
</feature>
<accession>A0A8J4YGU1</accession>
<evidence type="ECO:0000313" key="12">
    <source>
        <dbReference type="EMBL" id="KAG0727778.1"/>
    </source>
</evidence>
<dbReference type="Pfam" id="PF00168">
    <property type="entry name" value="C2"/>
    <property type="match status" value="2"/>
</dbReference>
<feature type="domain" description="MHD2" evidence="11">
    <location>
        <begin position="738"/>
        <end position="848"/>
    </location>
</feature>
<dbReference type="InterPro" id="IPR035892">
    <property type="entry name" value="C2_domain_sf"/>
</dbReference>
<feature type="domain" description="C2" evidence="9">
    <location>
        <begin position="856"/>
        <end position="1018"/>
    </location>
</feature>
<dbReference type="PROSITE" id="PS50004">
    <property type="entry name" value="C2"/>
    <property type="match status" value="2"/>
</dbReference>
<dbReference type="GO" id="GO:0099503">
    <property type="term" value="C:secretory vesicle"/>
    <property type="evidence" value="ECO:0007669"/>
    <property type="project" value="TreeGrafter"/>
</dbReference>
<feature type="region of interest" description="Disordered" evidence="8">
    <location>
        <begin position="1"/>
        <end position="20"/>
    </location>
</feature>
<dbReference type="OrthoDB" id="6375485at2759"/>
<dbReference type="InterPro" id="IPR010439">
    <property type="entry name" value="MUN_dom"/>
</dbReference>
<evidence type="ECO:0000259" key="10">
    <source>
        <dbReference type="PROSITE" id="PS51258"/>
    </source>
</evidence>
<comment type="similarity">
    <text evidence="4">Belongs to the unc-13 family.</text>
</comment>
<evidence type="ECO:0000256" key="2">
    <source>
        <dbReference type="ARBA" id="ARBA00004496"/>
    </source>
</evidence>
<feature type="compositionally biased region" description="Gly residues" evidence="8">
    <location>
        <begin position="1"/>
        <end position="16"/>
    </location>
</feature>
<reference evidence="12" key="1">
    <citation type="submission" date="2020-07" db="EMBL/GenBank/DDBJ databases">
        <title>The High-quality genome of the commercially important snow crab, Chionoecetes opilio.</title>
        <authorList>
            <person name="Jeong J.-H."/>
            <person name="Ryu S."/>
        </authorList>
    </citation>
    <scope>NUCLEOTIDE SEQUENCE</scope>
    <source>
        <strain evidence="12">MADBK_172401_WGS</strain>
        <tissue evidence="12">Digestive gland</tissue>
    </source>
</reference>
<comment type="caution">
    <text evidence="12">The sequence shown here is derived from an EMBL/GenBank/DDBJ whole genome shotgun (WGS) entry which is preliminary data.</text>
</comment>
<name>A0A8J4YGU1_CHIOP</name>
<dbReference type="GO" id="GO:0006887">
    <property type="term" value="P:exocytosis"/>
    <property type="evidence" value="ECO:0007669"/>
    <property type="project" value="UniProtKB-KW"/>
</dbReference>
<dbReference type="InterPro" id="IPR014770">
    <property type="entry name" value="Munc13_1"/>
</dbReference>
<dbReference type="InterPro" id="IPR052095">
    <property type="entry name" value="UNC-13_domain"/>
</dbReference>
<dbReference type="PROSITE" id="PS51259">
    <property type="entry name" value="MHD2"/>
    <property type="match status" value="1"/>
</dbReference>
<dbReference type="CDD" id="cd00030">
    <property type="entry name" value="C2"/>
    <property type="match status" value="1"/>
</dbReference>
<proteinExistence type="inferred from homology"/>